<protein>
    <submittedName>
        <fullName evidence="5">MarR family transcriptional regulator</fullName>
    </submittedName>
</protein>
<evidence type="ECO:0000259" key="4">
    <source>
        <dbReference type="PROSITE" id="PS50995"/>
    </source>
</evidence>
<dbReference type="PANTHER" id="PTHR42756">
    <property type="entry name" value="TRANSCRIPTIONAL REGULATOR, MARR"/>
    <property type="match status" value="1"/>
</dbReference>
<dbReference type="Pfam" id="PF12802">
    <property type="entry name" value="MarR_2"/>
    <property type="match status" value="1"/>
</dbReference>
<dbReference type="PANTHER" id="PTHR42756:SF1">
    <property type="entry name" value="TRANSCRIPTIONAL REPRESSOR OF EMRAB OPERON"/>
    <property type="match status" value="1"/>
</dbReference>
<evidence type="ECO:0000256" key="1">
    <source>
        <dbReference type="ARBA" id="ARBA00023015"/>
    </source>
</evidence>
<dbReference type="AlphaFoldDB" id="A0AAE4ZBC7"/>
<name>A0AAE4ZBC7_9BACT</name>
<dbReference type="SMART" id="SM00347">
    <property type="entry name" value="HTH_MARR"/>
    <property type="match status" value="1"/>
</dbReference>
<dbReference type="InterPro" id="IPR023187">
    <property type="entry name" value="Tscrpt_reg_MarR-type_CS"/>
</dbReference>
<keyword evidence="1" id="KW-0805">Transcription regulation</keyword>
<keyword evidence="2" id="KW-0238">DNA-binding</keyword>
<reference evidence="5 6" key="1">
    <citation type="submission" date="2020-01" db="EMBL/GenBank/DDBJ databases">
        <title>Genomes assembled from Gulf of Kutch pelagic sediment metagenomes.</title>
        <authorList>
            <person name="Chandrashekar M."/>
            <person name="Mahajan M.S."/>
            <person name="Dave K.J."/>
            <person name="Vatsa P."/>
            <person name="Nathani N.M."/>
        </authorList>
    </citation>
    <scope>NUCLEOTIDE SEQUENCE [LARGE SCALE GENOMIC DNA]</scope>
    <source>
        <strain evidence="5">KS3-K002</strain>
    </source>
</reference>
<organism evidence="5 6">
    <name type="scientific">Candidatus Kutchimonas denitrificans</name>
    <dbReference type="NCBI Taxonomy" id="3056748"/>
    <lineage>
        <taxon>Bacteria</taxon>
        <taxon>Pseudomonadati</taxon>
        <taxon>Gemmatimonadota</taxon>
        <taxon>Gemmatimonadia</taxon>
        <taxon>Candidatus Palauibacterales</taxon>
        <taxon>Candidatus Palauibacteraceae</taxon>
        <taxon>Candidatus Kutchimonas</taxon>
    </lineage>
</organism>
<dbReference type="GO" id="GO:0003677">
    <property type="term" value="F:DNA binding"/>
    <property type="evidence" value="ECO:0007669"/>
    <property type="project" value="UniProtKB-KW"/>
</dbReference>
<evidence type="ECO:0000256" key="3">
    <source>
        <dbReference type="ARBA" id="ARBA00023163"/>
    </source>
</evidence>
<evidence type="ECO:0000313" key="6">
    <source>
        <dbReference type="Proteomes" id="UP000702544"/>
    </source>
</evidence>
<dbReference type="InterPro" id="IPR036388">
    <property type="entry name" value="WH-like_DNA-bd_sf"/>
</dbReference>
<comment type="caution">
    <text evidence="5">The sequence shown here is derived from an EMBL/GenBank/DDBJ whole genome shotgun (WGS) entry which is preliminary data.</text>
</comment>
<sequence>MSILQQTTTRHDPNSSLEADALALHRVLIELKRAYQFRDRECICCYDVSVTQCWALEALVRCEVLTLNELAAELYLEKSTASRVVSALERKGYVERARHPEDGRALALRATEGGRRLYRDIERDLLAQERELLEEFDPQVRGAMVELLGGLAEAANSRLIAEDGKCCSLPR</sequence>
<evidence type="ECO:0000256" key="2">
    <source>
        <dbReference type="ARBA" id="ARBA00023125"/>
    </source>
</evidence>
<evidence type="ECO:0000313" key="5">
    <source>
        <dbReference type="EMBL" id="NIR76087.1"/>
    </source>
</evidence>
<dbReference type="Gene3D" id="1.10.10.10">
    <property type="entry name" value="Winged helix-like DNA-binding domain superfamily/Winged helix DNA-binding domain"/>
    <property type="match status" value="1"/>
</dbReference>
<dbReference type="SUPFAM" id="SSF46785">
    <property type="entry name" value="Winged helix' DNA-binding domain"/>
    <property type="match status" value="1"/>
</dbReference>
<gene>
    <name evidence="5" type="ORF">GWO12_13410</name>
</gene>
<keyword evidence="3" id="KW-0804">Transcription</keyword>
<dbReference type="EMBL" id="JAACAK010000113">
    <property type="protein sequence ID" value="NIR76087.1"/>
    <property type="molecule type" value="Genomic_DNA"/>
</dbReference>
<proteinExistence type="predicted"/>
<dbReference type="PROSITE" id="PS50995">
    <property type="entry name" value="HTH_MARR_2"/>
    <property type="match status" value="1"/>
</dbReference>
<dbReference type="InterPro" id="IPR000835">
    <property type="entry name" value="HTH_MarR-typ"/>
</dbReference>
<feature type="domain" description="HTH marR-type" evidence="4">
    <location>
        <begin position="21"/>
        <end position="153"/>
    </location>
</feature>
<dbReference type="InterPro" id="IPR036390">
    <property type="entry name" value="WH_DNA-bd_sf"/>
</dbReference>
<dbReference type="Proteomes" id="UP000702544">
    <property type="component" value="Unassembled WGS sequence"/>
</dbReference>
<dbReference type="PRINTS" id="PR00598">
    <property type="entry name" value="HTHMARR"/>
</dbReference>
<dbReference type="PROSITE" id="PS01117">
    <property type="entry name" value="HTH_MARR_1"/>
    <property type="match status" value="1"/>
</dbReference>
<dbReference type="GO" id="GO:0003700">
    <property type="term" value="F:DNA-binding transcription factor activity"/>
    <property type="evidence" value="ECO:0007669"/>
    <property type="project" value="InterPro"/>
</dbReference>
<accession>A0AAE4ZBC7</accession>